<evidence type="ECO:0008006" key="3">
    <source>
        <dbReference type="Google" id="ProtNLM"/>
    </source>
</evidence>
<evidence type="ECO:0000313" key="1">
    <source>
        <dbReference type="EMBL" id="CUS33288.1"/>
    </source>
</evidence>
<name>A0A0S4L9J4_9BACT</name>
<dbReference type="STRING" id="1742972.COMA1_11071"/>
<dbReference type="InterPro" id="IPR019619">
    <property type="entry name" value="DUF2490"/>
</dbReference>
<proteinExistence type="predicted"/>
<reference evidence="1 2" key="1">
    <citation type="submission" date="2015-10" db="EMBL/GenBank/DDBJ databases">
        <authorList>
            <person name="Gilbert D.G."/>
        </authorList>
    </citation>
    <scope>NUCLEOTIDE SEQUENCE [LARGE SCALE GENOMIC DNA]</scope>
    <source>
        <strain evidence="1">COMA1</strain>
    </source>
</reference>
<dbReference type="Proteomes" id="UP000199032">
    <property type="component" value="Unassembled WGS sequence"/>
</dbReference>
<dbReference type="EMBL" id="CZQA01000001">
    <property type="protein sequence ID" value="CUS33288.1"/>
    <property type="molecule type" value="Genomic_DNA"/>
</dbReference>
<dbReference type="RefSeq" id="WP_090744722.1">
    <property type="nucleotide sequence ID" value="NZ_CZQA01000001.1"/>
</dbReference>
<gene>
    <name evidence="1" type="ORF">COMA1_11071</name>
</gene>
<dbReference type="OrthoDB" id="5381041at2"/>
<sequence length="264" mass="30572">MQSDTQNHRMSWWGWLLAISVLAWNLIGNGITPVQAYEQLGPNTKSDFRLWAPVYLTVNLPNRFLAYMEVNTRIGDDVTNIDQLLLRPAIGYKLTDNLSIWQGYAWVGNFNQPHTPPQPSFIGENRIFQQALYKRTFSNVKFLSRTRLEERWIDHAAGTAVRFRELLRADIPIPQAEDWAFVVFDEIFINLNAVGTFDEFRQGQTKGPGAGIDQNRFFLGINKTFNEHLNVDLGYQNQFLNQRQLPGNVNLINHVFLIQFWITL</sequence>
<organism evidence="1 2">
    <name type="scientific">Candidatus Nitrospira nitrosa</name>
    <dbReference type="NCBI Taxonomy" id="1742972"/>
    <lineage>
        <taxon>Bacteria</taxon>
        <taxon>Pseudomonadati</taxon>
        <taxon>Nitrospirota</taxon>
        <taxon>Nitrospiria</taxon>
        <taxon>Nitrospirales</taxon>
        <taxon>Nitrospiraceae</taxon>
        <taxon>Nitrospira</taxon>
    </lineage>
</organism>
<accession>A0A0S4L9J4</accession>
<evidence type="ECO:0000313" key="2">
    <source>
        <dbReference type="Proteomes" id="UP000199032"/>
    </source>
</evidence>
<keyword evidence="2" id="KW-1185">Reference proteome</keyword>
<protein>
    <recommendedName>
        <fullName evidence="3">DUF2490 domain-containing protein</fullName>
    </recommendedName>
</protein>
<dbReference type="AlphaFoldDB" id="A0A0S4L9J4"/>
<dbReference type="Pfam" id="PF10677">
    <property type="entry name" value="DUF2490"/>
    <property type="match status" value="1"/>
</dbReference>